<dbReference type="Pfam" id="PF00037">
    <property type="entry name" value="Fer4"/>
    <property type="match status" value="2"/>
</dbReference>
<dbReference type="AlphaFoldDB" id="A0A1W9NY64"/>
<dbReference type="STRING" id="1968527.B5M47_02490"/>
<dbReference type="GO" id="GO:0046872">
    <property type="term" value="F:metal ion binding"/>
    <property type="evidence" value="ECO:0007669"/>
    <property type="project" value="UniProtKB-KW"/>
</dbReference>
<dbReference type="SUPFAM" id="SSF54862">
    <property type="entry name" value="4Fe-4S ferredoxins"/>
    <property type="match status" value="1"/>
</dbReference>
<evidence type="ECO:0000259" key="4">
    <source>
        <dbReference type="PROSITE" id="PS51379"/>
    </source>
</evidence>
<gene>
    <name evidence="5" type="ORF">B5M47_02490</name>
</gene>
<dbReference type="InterPro" id="IPR017896">
    <property type="entry name" value="4Fe4S_Fe-S-bd"/>
</dbReference>
<sequence length="302" mass="33545">MALSKIKIAVASGKGGVGKSLISSSLSLLFSQDYLVTALDADVDAPNLHLWLGQDEEWEELKDISTGKRPVIDYGKCNGCQKCVDACAFGALSFKDHRLSINKYLCEGCGACQMVCPRQAITMKPVKNAQLRVKKVHFDNLNRFNREIVLISGQLYPGYTGSGQVVDILKEECEKSKYEVMIVDSPAGTGCPVIAALKDVDFVVLVTEPTPAGASDLGRVLEVVSHFNLPFGVVINKWDINTTEARRIQKEFKREFLGKIAYDKRIFKSISYLTPVMMTNLPAKKEIKDIFNKMTKKDIKRN</sequence>
<dbReference type="PANTHER" id="PTHR43534">
    <property type="entry name" value="MIND SUPERFAMILY P-LOOP ATPASE CONTAINING AN INSERTED FERREDOXIN DOMAIN"/>
    <property type="match status" value="1"/>
</dbReference>
<accession>A0A1W9NY64</accession>
<dbReference type="GO" id="GO:0051536">
    <property type="term" value="F:iron-sulfur cluster binding"/>
    <property type="evidence" value="ECO:0007669"/>
    <property type="project" value="UniProtKB-KW"/>
</dbReference>
<dbReference type="PANTHER" id="PTHR43534:SF1">
    <property type="entry name" value="4FE-4S CLUSTER CONTAINING PARA FAMILY ATPASE PROTEIN"/>
    <property type="match status" value="1"/>
</dbReference>
<dbReference type="Gene3D" id="3.30.70.20">
    <property type="match status" value="1"/>
</dbReference>
<feature type="domain" description="4Fe-4S ferredoxin-type" evidence="4">
    <location>
        <begin position="68"/>
        <end position="97"/>
    </location>
</feature>
<evidence type="ECO:0000256" key="2">
    <source>
        <dbReference type="ARBA" id="ARBA00023004"/>
    </source>
</evidence>
<evidence type="ECO:0000313" key="5">
    <source>
        <dbReference type="EMBL" id="OQX50960.1"/>
    </source>
</evidence>
<keyword evidence="2" id="KW-0408">Iron</keyword>
<evidence type="ECO:0000256" key="3">
    <source>
        <dbReference type="ARBA" id="ARBA00023014"/>
    </source>
</evidence>
<reference evidence="6" key="1">
    <citation type="submission" date="2017-03" db="EMBL/GenBank/DDBJ databases">
        <title>Novel pathways for hydrocarbon cycling and metabolic interdependencies in hydrothermal sediment communities.</title>
        <authorList>
            <person name="Dombrowski N."/>
            <person name="Seitz K."/>
            <person name="Teske A."/>
            <person name="Baker B."/>
        </authorList>
    </citation>
    <scope>NUCLEOTIDE SEQUENCE [LARGE SCALE GENOMIC DNA]</scope>
</reference>
<dbReference type="InterPro" id="IPR002586">
    <property type="entry name" value="CobQ/CobB/MinD/ParA_Nub-bd_dom"/>
</dbReference>
<evidence type="ECO:0000256" key="1">
    <source>
        <dbReference type="ARBA" id="ARBA00022723"/>
    </source>
</evidence>
<protein>
    <recommendedName>
        <fullName evidence="4">4Fe-4S ferredoxin-type domain-containing protein</fullName>
    </recommendedName>
</protein>
<name>A0A1W9NY64_UNCC3</name>
<dbReference type="SUPFAM" id="SSF52540">
    <property type="entry name" value="P-loop containing nucleoside triphosphate hydrolases"/>
    <property type="match status" value="1"/>
</dbReference>
<dbReference type="Pfam" id="PF01656">
    <property type="entry name" value="CbiA"/>
    <property type="match status" value="1"/>
</dbReference>
<dbReference type="Proteomes" id="UP000192520">
    <property type="component" value="Unassembled WGS sequence"/>
</dbReference>
<dbReference type="InterPro" id="IPR027417">
    <property type="entry name" value="P-loop_NTPase"/>
</dbReference>
<dbReference type="PROSITE" id="PS00198">
    <property type="entry name" value="4FE4S_FER_1"/>
    <property type="match status" value="1"/>
</dbReference>
<feature type="domain" description="4Fe-4S ferredoxin-type" evidence="4">
    <location>
        <begin position="98"/>
        <end position="126"/>
    </location>
</feature>
<dbReference type="Gene3D" id="3.40.50.300">
    <property type="entry name" value="P-loop containing nucleotide triphosphate hydrolases"/>
    <property type="match status" value="1"/>
</dbReference>
<organism evidence="5 6">
    <name type="scientific">candidate division CPR3 bacterium 4484_211</name>
    <dbReference type="NCBI Taxonomy" id="1968527"/>
    <lineage>
        <taxon>Bacteria</taxon>
        <taxon>Bacteria division CPR3</taxon>
    </lineage>
</organism>
<evidence type="ECO:0000313" key="6">
    <source>
        <dbReference type="Proteomes" id="UP000192520"/>
    </source>
</evidence>
<proteinExistence type="predicted"/>
<comment type="caution">
    <text evidence="5">The sequence shown here is derived from an EMBL/GenBank/DDBJ whole genome shotgun (WGS) entry which is preliminary data.</text>
</comment>
<keyword evidence="1" id="KW-0479">Metal-binding</keyword>
<dbReference type="PROSITE" id="PS51379">
    <property type="entry name" value="4FE4S_FER_2"/>
    <property type="match status" value="2"/>
</dbReference>
<keyword evidence="3" id="KW-0411">Iron-sulfur</keyword>
<dbReference type="EMBL" id="MZGJ01000012">
    <property type="protein sequence ID" value="OQX50960.1"/>
    <property type="molecule type" value="Genomic_DNA"/>
</dbReference>
<dbReference type="InterPro" id="IPR017900">
    <property type="entry name" value="4Fe4S_Fe_S_CS"/>
</dbReference>